<feature type="transmembrane region" description="Helical" evidence="8">
    <location>
        <begin position="303"/>
        <end position="320"/>
    </location>
</feature>
<comment type="caution">
    <text evidence="10">The sequence shown here is derived from an EMBL/GenBank/DDBJ whole genome shotgun (WGS) entry which is preliminary data.</text>
</comment>
<dbReference type="Proteomes" id="UP001265746">
    <property type="component" value="Unassembled WGS sequence"/>
</dbReference>
<evidence type="ECO:0000256" key="3">
    <source>
        <dbReference type="ARBA" id="ARBA00010425"/>
    </source>
</evidence>
<dbReference type="InterPro" id="IPR004853">
    <property type="entry name" value="Sugar_P_trans_dom"/>
</dbReference>
<feature type="transmembrane region" description="Helical" evidence="8">
    <location>
        <begin position="32"/>
        <end position="52"/>
    </location>
</feature>
<feature type="transmembrane region" description="Helical" evidence="8">
    <location>
        <begin position="182"/>
        <end position="203"/>
    </location>
</feature>
<dbReference type="InterPro" id="IPR050186">
    <property type="entry name" value="TPT_transporter"/>
</dbReference>
<evidence type="ECO:0000256" key="6">
    <source>
        <dbReference type="ARBA" id="ARBA00022989"/>
    </source>
</evidence>
<reference evidence="10" key="1">
    <citation type="submission" date="2023-06" db="EMBL/GenBank/DDBJ databases">
        <authorList>
            <person name="Noh H."/>
        </authorList>
    </citation>
    <scope>NUCLEOTIDE SEQUENCE</scope>
    <source>
        <strain evidence="10">DUCC20226</strain>
    </source>
</reference>
<keyword evidence="6 8" id="KW-1133">Transmembrane helix</keyword>
<gene>
    <name evidence="10" type="ORF">N8I77_009249</name>
</gene>
<feature type="transmembrane region" description="Helical" evidence="8">
    <location>
        <begin position="58"/>
        <end position="80"/>
    </location>
</feature>
<comment type="similarity">
    <text evidence="3">Belongs to the TPT transporter family. SLC35D subfamily.</text>
</comment>
<evidence type="ECO:0000313" key="10">
    <source>
        <dbReference type="EMBL" id="KAK2602741.1"/>
    </source>
</evidence>
<feature type="transmembrane region" description="Helical" evidence="8">
    <location>
        <begin position="215"/>
        <end position="232"/>
    </location>
</feature>
<evidence type="ECO:0000256" key="2">
    <source>
        <dbReference type="ARBA" id="ARBA00004477"/>
    </source>
</evidence>
<keyword evidence="5 8" id="KW-0812">Transmembrane</keyword>
<keyword evidence="7 8" id="KW-0472">Membrane</keyword>
<comment type="function">
    <text evidence="1">Involved in the import of GDP-mannose from the cytoplasm into the Golgi lumen.</text>
</comment>
<feature type="transmembrane region" description="Helical" evidence="8">
    <location>
        <begin position="144"/>
        <end position="170"/>
    </location>
</feature>
<dbReference type="GO" id="GO:0005789">
    <property type="term" value="C:endoplasmic reticulum membrane"/>
    <property type="evidence" value="ECO:0007669"/>
    <property type="project" value="UniProtKB-SubCell"/>
</dbReference>
<feature type="transmembrane region" description="Helical" evidence="8">
    <location>
        <begin position="276"/>
        <end position="296"/>
    </location>
</feature>
<evidence type="ECO:0000259" key="9">
    <source>
        <dbReference type="Pfam" id="PF03151"/>
    </source>
</evidence>
<dbReference type="EMBL" id="JAUJFL010000005">
    <property type="protein sequence ID" value="KAK2602741.1"/>
    <property type="molecule type" value="Genomic_DNA"/>
</dbReference>
<evidence type="ECO:0000256" key="5">
    <source>
        <dbReference type="ARBA" id="ARBA00022692"/>
    </source>
</evidence>
<keyword evidence="11" id="KW-1185">Reference proteome</keyword>
<dbReference type="PANTHER" id="PTHR11132">
    <property type="entry name" value="SOLUTE CARRIER FAMILY 35"/>
    <property type="match status" value="1"/>
</dbReference>
<dbReference type="AlphaFoldDB" id="A0AAD9S974"/>
<comment type="subcellular location">
    <subcellularLocation>
        <location evidence="2">Endoplasmic reticulum membrane</location>
        <topology evidence="2">Multi-pass membrane protein</topology>
    </subcellularLocation>
</comment>
<evidence type="ECO:0000256" key="1">
    <source>
        <dbReference type="ARBA" id="ARBA00003420"/>
    </source>
</evidence>
<protein>
    <recommendedName>
        <fullName evidence="9">Sugar phosphate transporter domain-containing protein</fullName>
    </recommendedName>
</protein>
<dbReference type="Pfam" id="PF03151">
    <property type="entry name" value="TPT"/>
    <property type="match status" value="1"/>
</dbReference>
<name>A0AAD9S974_PHOAM</name>
<feature type="transmembrane region" description="Helical" evidence="8">
    <location>
        <begin position="244"/>
        <end position="270"/>
    </location>
</feature>
<evidence type="ECO:0000256" key="7">
    <source>
        <dbReference type="ARBA" id="ARBA00023136"/>
    </source>
</evidence>
<evidence type="ECO:0000313" key="11">
    <source>
        <dbReference type="Proteomes" id="UP001265746"/>
    </source>
</evidence>
<evidence type="ECO:0000256" key="8">
    <source>
        <dbReference type="SAM" id="Phobius"/>
    </source>
</evidence>
<feature type="transmembrane region" description="Helical" evidence="8">
    <location>
        <begin position="101"/>
        <end position="124"/>
    </location>
</feature>
<feature type="domain" description="Sugar phosphate transporter" evidence="9">
    <location>
        <begin position="33"/>
        <end position="320"/>
    </location>
</feature>
<accession>A0AAD9S974</accession>
<evidence type="ECO:0000256" key="4">
    <source>
        <dbReference type="ARBA" id="ARBA00011182"/>
    </source>
</evidence>
<organism evidence="10 11">
    <name type="scientific">Phomopsis amygdali</name>
    <name type="common">Fusicoccum amygdali</name>
    <dbReference type="NCBI Taxonomy" id="1214568"/>
    <lineage>
        <taxon>Eukaryota</taxon>
        <taxon>Fungi</taxon>
        <taxon>Dikarya</taxon>
        <taxon>Ascomycota</taxon>
        <taxon>Pezizomycotina</taxon>
        <taxon>Sordariomycetes</taxon>
        <taxon>Sordariomycetidae</taxon>
        <taxon>Diaporthales</taxon>
        <taxon>Diaporthaceae</taxon>
        <taxon>Diaporthe</taxon>
    </lineage>
</organism>
<sequence length="345" mass="38423">MPTGAIFNSRMSLPITEKQRTTGGTAYSAHPAFYIATYIFFSNLTILFNKWLIDTAGFPYPIFLTCWHMTFSAISTQILARTTRMLDGRKDVEMTGRTYMRAIMPIGLLYSGSLVCSNLTYLYLSVPFIQMLKSVSPVAVLFTSWIWGVASPSWSVLFKVLVIVFGVALASFGEIHFQWMGFWYQITGIAFESVRLVMTQVLLSGDGQKMDPLVSLYYYAPVCAVMNFLLVWCTEMETFKMDDFVRVGPVVLVINASVAFMLNIASLFLIGKTSSLVMTLTGIFKSILLVVAGVLVWGTPIGALQLLGYIVALFGFWFYSVPLETMQEFVAETRKGLVTISASPS</sequence>
<comment type="subunit">
    <text evidence="4">Homooligomer.</text>
</comment>
<proteinExistence type="inferred from homology"/>